<evidence type="ECO:0000313" key="2">
    <source>
        <dbReference type="EMBL" id="GAA3385867.1"/>
    </source>
</evidence>
<protein>
    <submittedName>
        <fullName evidence="2">Uncharacterized protein</fullName>
    </submittedName>
</protein>
<dbReference type="Proteomes" id="UP001501676">
    <property type="component" value="Unassembled WGS sequence"/>
</dbReference>
<proteinExistence type="predicted"/>
<dbReference type="RefSeq" id="WP_345727834.1">
    <property type="nucleotide sequence ID" value="NZ_BAAAYN010000012.1"/>
</dbReference>
<name>A0ABP6SWM7_9ACTN</name>
<accession>A0ABP6SWM7</accession>
<dbReference type="EMBL" id="BAAAYN010000012">
    <property type="protein sequence ID" value="GAA3385867.1"/>
    <property type="molecule type" value="Genomic_DNA"/>
</dbReference>
<gene>
    <name evidence="2" type="ORF">GCM10020369_21060</name>
</gene>
<organism evidence="2 3">
    <name type="scientific">Cryptosporangium minutisporangium</name>
    <dbReference type="NCBI Taxonomy" id="113569"/>
    <lineage>
        <taxon>Bacteria</taxon>
        <taxon>Bacillati</taxon>
        <taxon>Actinomycetota</taxon>
        <taxon>Actinomycetes</taxon>
        <taxon>Cryptosporangiales</taxon>
        <taxon>Cryptosporangiaceae</taxon>
        <taxon>Cryptosporangium</taxon>
    </lineage>
</organism>
<evidence type="ECO:0000256" key="1">
    <source>
        <dbReference type="SAM" id="MobiDB-lite"/>
    </source>
</evidence>
<comment type="caution">
    <text evidence="2">The sequence shown here is derived from an EMBL/GenBank/DDBJ whole genome shotgun (WGS) entry which is preliminary data.</text>
</comment>
<keyword evidence="3" id="KW-1185">Reference proteome</keyword>
<evidence type="ECO:0000313" key="3">
    <source>
        <dbReference type="Proteomes" id="UP001501676"/>
    </source>
</evidence>
<feature type="region of interest" description="Disordered" evidence="1">
    <location>
        <begin position="1"/>
        <end position="24"/>
    </location>
</feature>
<sequence>MTLANASTAALGVRPGDHAGPVDLDLPPILTRAVDWAKQRRRRRYVAAVKRRLRRYDPPAGR</sequence>
<reference evidence="3" key="1">
    <citation type="journal article" date="2019" name="Int. J. Syst. Evol. Microbiol.">
        <title>The Global Catalogue of Microorganisms (GCM) 10K type strain sequencing project: providing services to taxonomists for standard genome sequencing and annotation.</title>
        <authorList>
            <consortium name="The Broad Institute Genomics Platform"/>
            <consortium name="The Broad Institute Genome Sequencing Center for Infectious Disease"/>
            <person name="Wu L."/>
            <person name="Ma J."/>
        </authorList>
    </citation>
    <scope>NUCLEOTIDE SEQUENCE [LARGE SCALE GENOMIC DNA]</scope>
    <source>
        <strain evidence="3">JCM 9458</strain>
    </source>
</reference>